<dbReference type="Pfam" id="PF04024">
    <property type="entry name" value="PspC"/>
    <property type="match status" value="1"/>
</dbReference>
<dbReference type="PANTHER" id="PTHR33885:SF3">
    <property type="entry name" value="PHAGE SHOCK PROTEIN C"/>
    <property type="match status" value="1"/>
</dbReference>
<evidence type="ECO:0000256" key="1">
    <source>
        <dbReference type="ARBA" id="ARBA00004162"/>
    </source>
</evidence>
<dbReference type="Proteomes" id="UP000554837">
    <property type="component" value="Unassembled WGS sequence"/>
</dbReference>
<evidence type="ECO:0000313" key="9">
    <source>
        <dbReference type="Proteomes" id="UP000554837"/>
    </source>
</evidence>
<keyword evidence="2" id="KW-1003">Cell membrane</keyword>
<evidence type="ECO:0000256" key="6">
    <source>
        <dbReference type="SAM" id="Phobius"/>
    </source>
</evidence>
<dbReference type="AlphaFoldDB" id="A0A840RZC2"/>
<comment type="subcellular location">
    <subcellularLocation>
        <location evidence="1">Cell membrane</location>
        <topology evidence="1">Single-pass membrane protein</topology>
    </subcellularLocation>
</comment>
<reference evidence="8 9" key="1">
    <citation type="submission" date="2020-08" db="EMBL/GenBank/DDBJ databases">
        <title>Genomic Encyclopedia of Type Strains, Phase IV (KMG-IV): sequencing the most valuable type-strain genomes for metagenomic binning, comparative biology and taxonomic classification.</title>
        <authorList>
            <person name="Goeker M."/>
        </authorList>
    </citation>
    <scope>NUCLEOTIDE SEQUENCE [LARGE SCALE GENOMIC DNA]</scope>
    <source>
        <strain evidence="8 9">DSM 23958</strain>
    </source>
</reference>
<proteinExistence type="predicted"/>
<dbReference type="OrthoDB" id="9154309at2"/>
<feature type="transmembrane region" description="Helical" evidence="6">
    <location>
        <begin position="87"/>
        <end position="106"/>
    </location>
</feature>
<keyword evidence="3 6" id="KW-0812">Transmembrane</keyword>
<name>A0A840RZC2_9BURK</name>
<evidence type="ECO:0000259" key="7">
    <source>
        <dbReference type="Pfam" id="PF04024"/>
    </source>
</evidence>
<comment type="caution">
    <text evidence="8">The sequence shown here is derived from an EMBL/GenBank/DDBJ whole genome shotgun (WGS) entry which is preliminary data.</text>
</comment>
<keyword evidence="5 6" id="KW-0472">Membrane</keyword>
<feature type="domain" description="Phage shock protein PspC N-terminal" evidence="7">
    <location>
        <begin position="53"/>
        <end position="109"/>
    </location>
</feature>
<dbReference type="InterPro" id="IPR007168">
    <property type="entry name" value="Phageshock_PspC_N"/>
</dbReference>
<accession>A0A840RZC2</accession>
<dbReference type="InterPro" id="IPR052027">
    <property type="entry name" value="PspC"/>
</dbReference>
<organism evidence="8 9">
    <name type="scientific">Inhella inkyongensis</name>
    <dbReference type="NCBI Taxonomy" id="392593"/>
    <lineage>
        <taxon>Bacteria</taxon>
        <taxon>Pseudomonadati</taxon>
        <taxon>Pseudomonadota</taxon>
        <taxon>Betaproteobacteria</taxon>
        <taxon>Burkholderiales</taxon>
        <taxon>Sphaerotilaceae</taxon>
        <taxon>Inhella</taxon>
    </lineage>
</organism>
<dbReference type="GO" id="GO:0005886">
    <property type="term" value="C:plasma membrane"/>
    <property type="evidence" value="ECO:0007669"/>
    <property type="project" value="UniProtKB-SubCell"/>
</dbReference>
<evidence type="ECO:0000256" key="4">
    <source>
        <dbReference type="ARBA" id="ARBA00022989"/>
    </source>
</evidence>
<evidence type="ECO:0000256" key="2">
    <source>
        <dbReference type="ARBA" id="ARBA00022475"/>
    </source>
</evidence>
<dbReference type="EMBL" id="JACHHO010000001">
    <property type="protein sequence ID" value="MBB5202903.1"/>
    <property type="molecule type" value="Genomic_DNA"/>
</dbReference>
<evidence type="ECO:0000313" key="8">
    <source>
        <dbReference type="EMBL" id="MBB5202903.1"/>
    </source>
</evidence>
<sequence>MFAEHLDRLAALHSQGKLSDEEYQRAKERVLGGEPKPAAAASGAAPLNAAINQLRRSREDRWIGGVCAGIGRITGLEAWIWRLLFTLMLLCGGTGLVAYLLMWIFVPSE</sequence>
<dbReference type="RefSeq" id="WP_138858008.1">
    <property type="nucleotide sequence ID" value="NZ_CP040709.1"/>
</dbReference>
<protein>
    <submittedName>
        <fullName evidence="8">Phage shock protein PspC (Stress-responsive transcriptional regulator)</fullName>
    </submittedName>
</protein>
<keyword evidence="4 6" id="KW-1133">Transmembrane helix</keyword>
<evidence type="ECO:0000256" key="3">
    <source>
        <dbReference type="ARBA" id="ARBA00022692"/>
    </source>
</evidence>
<dbReference type="PANTHER" id="PTHR33885">
    <property type="entry name" value="PHAGE SHOCK PROTEIN C"/>
    <property type="match status" value="1"/>
</dbReference>
<keyword evidence="9" id="KW-1185">Reference proteome</keyword>
<evidence type="ECO:0000256" key="5">
    <source>
        <dbReference type="ARBA" id="ARBA00023136"/>
    </source>
</evidence>
<gene>
    <name evidence="8" type="ORF">HNQ51_000196</name>
</gene>